<name>A0A2W1LAD6_9BACL</name>
<dbReference type="AlphaFoldDB" id="A0A2W1LAD6"/>
<dbReference type="SUPFAM" id="SSF140500">
    <property type="entry name" value="BAS1536-like"/>
    <property type="match status" value="1"/>
</dbReference>
<feature type="compositionally biased region" description="Polar residues" evidence="1">
    <location>
        <begin position="11"/>
        <end position="23"/>
    </location>
</feature>
<protein>
    <submittedName>
        <fullName evidence="2">Aspartyl-phosphate phosphatase Spo0E family protein</fullName>
    </submittedName>
</protein>
<evidence type="ECO:0000313" key="3">
    <source>
        <dbReference type="Proteomes" id="UP000249522"/>
    </source>
</evidence>
<comment type="caution">
    <text evidence="2">The sequence shown here is derived from an EMBL/GenBank/DDBJ whole genome shotgun (WGS) entry which is preliminary data.</text>
</comment>
<dbReference type="GO" id="GO:0046983">
    <property type="term" value="F:protein dimerization activity"/>
    <property type="evidence" value="ECO:0007669"/>
    <property type="project" value="InterPro"/>
</dbReference>
<reference evidence="2 3" key="1">
    <citation type="submission" date="2018-06" db="EMBL/GenBank/DDBJ databases">
        <title>Paenibacillus imtechensis sp. nov.</title>
        <authorList>
            <person name="Pinnaka A.K."/>
            <person name="Singh H."/>
            <person name="Kaur M."/>
        </authorList>
    </citation>
    <scope>NUCLEOTIDE SEQUENCE [LARGE SCALE GENOMIC DNA]</scope>
    <source>
        <strain evidence="2 3">SMB1</strain>
    </source>
</reference>
<feature type="compositionally biased region" description="Basic and acidic residues" evidence="1">
    <location>
        <begin position="1"/>
        <end position="10"/>
    </location>
</feature>
<dbReference type="InterPro" id="IPR018540">
    <property type="entry name" value="Spo0E-like"/>
</dbReference>
<dbReference type="InterPro" id="IPR036638">
    <property type="entry name" value="HLH_DNA-bd_sf"/>
</dbReference>
<dbReference type="RefSeq" id="WP_111147400.1">
    <property type="nucleotide sequence ID" value="NZ_QKRB01000045.1"/>
</dbReference>
<dbReference type="Gene3D" id="4.10.280.10">
    <property type="entry name" value="Helix-loop-helix DNA-binding domain"/>
    <property type="match status" value="1"/>
</dbReference>
<organism evidence="2 3">
    <name type="scientific">Paenibacillus sambharensis</name>
    <dbReference type="NCBI Taxonomy" id="1803190"/>
    <lineage>
        <taxon>Bacteria</taxon>
        <taxon>Bacillati</taxon>
        <taxon>Bacillota</taxon>
        <taxon>Bacilli</taxon>
        <taxon>Bacillales</taxon>
        <taxon>Paenibacillaceae</taxon>
        <taxon>Paenibacillus</taxon>
    </lineage>
</organism>
<feature type="region of interest" description="Disordered" evidence="1">
    <location>
        <begin position="1"/>
        <end position="23"/>
    </location>
</feature>
<dbReference type="EMBL" id="QKRB01000045">
    <property type="protein sequence ID" value="PZD95100.1"/>
    <property type="molecule type" value="Genomic_DNA"/>
</dbReference>
<dbReference type="Pfam" id="PF09388">
    <property type="entry name" value="SpoOE-like"/>
    <property type="match status" value="1"/>
</dbReference>
<evidence type="ECO:0000256" key="1">
    <source>
        <dbReference type="SAM" id="MobiDB-lite"/>
    </source>
</evidence>
<gene>
    <name evidence="2" type="ORF">DNH61_14495</name>
</gene>
<dbReference type="Proteomes" id="UP000249522">
    <property type="component" value="Unassembled WGS sequence"/>
</dbReference>
<dbReference type="GO" id="GO:0043937">
    <property type="term" value="P:regulation of sporulation"/>
    <property type="evidence" value="ECO:0007669"/>
    <property type="project" value="InterPro"/>
</dbReference>
<dbReference type="InterPro" id="IPR037208">
    <property type="entry name" value="Spo0E-like_sf"/>
</dbReference>
<sequence length="78" mass="9092">MPHTGKDRPSTGRNGRTARTLSSPIHSLEDEIYVLRRKMEMTYLEEASFSADRVIELSRKLDIKINEYMRYKQLCSNG</sequence>
<accession>A0A2W1LAD6</accession>
<dbReference type="OrthoDB" id="2666800at2"/>
<evidence type="ECO:0000313" key="2">
    <source>
        <dbReference type="EMBL" id="PZD95100.1"/>
    </source>
</evidence>
<proteinExistence type="predicted"/>
<keyword evidence="3" id="KW-1185">Reference proteome</keyword>